<feature type="transmembrane region" description="Helical" evidence="8">
    <location>
        <begin position="285"/>
        <end position="306"/>
    </location>
</feature>
<dbReference type="GO" id="GO:0005886">
    <property type="term" value="C:plasma membrane"/>
    <property type="evidence" value="ECO:0007669"/>
    <property type="project" value="UniProtKB-SubCell"/>
</dbReference>
<evidence type="ECO:0000256" key="6">
    <source>
        <dbReference type="ARBA" id="ARBA00022989"/>
    </source>
</evidence>
<evidence type="ECO:0000256" key="4">
    <source>
        <dbReference type="ARBA" id="ARBA00022475"/>
    </source>
</evidence>
<evidence type="ECO:0000256" key="5">
    <source>
        <dbReference type="ARBA" id="ARBA00022692"/>
    </source>
</evidence>
<dbReference type="GO" id="GO:0140359">
    <property type="term" value="F:ABC-type transporter activity"/>
    <property type="evidence" value="ECO:0007669"/>
    <property type="project" value="InterPro"/>
</dbReference>
<evidence type="ECO:0000313" key="10">
    <source>
        <dbReference type="EMBL" id="HGZ78695.1"/>
    </source>
</evidence>
<feature type="transmembrane region" description="Helical" evidence="8">
    <location>
        <begin position="239"/>
        <end position="265"/>
    </location>
</feature>
<feature type="transmembrane region" description="Helical" evidence="8">
    <location>
        <begin position="12"/>
        <end position="32"/>
    </location>
</feature>
<dbReference type="PANTHER" id="PTHR30294:SF29">
    <property type="entry name" value="MULTIDRUG ABC TRANSPORTER PERMEASE YBHS-RELATED"/>
    <property type="match status" value="1"/>
</dbReference>
<keyword evidence="4" id="KW-1003">Cell membrane</keyword>
<dbReference type="EMBL" id="DTKQ01000014">
    <property type="protein sequence ID" value="HGZ78695.1"/>
    <property type="molecule type" value="Genomic_DNA"/>
</dbReference>
<dbReference type="AlphaFoldDB" id="A0A832I5D9"/>
<evidence type="ECO:0000256" key="8">
    <source>
        <dbReference type="SAM" id="Phobius"/>
    </source>
</evidence>
<evidence type="ECO:0000256" key="3">
    <source>
        <dbReference type="ARBA" id="ARBA00022448"/>
    </source>
</evidence>
<name>A0A832I5D9_9THEM</name>
<dbReference type="InterPro" id="IPR047817">
    <property type="entry name" value="ABC2_TM_bact-type"/>
</dbReference>
<dbReference type="InterPro" id="IPR051449">
    <property type="entry name" value="ABC-2_transporter_component"/>
</dbReference>
<gene>
    <name evidence="10" type="ORF">ENW55_01770</name>
</gene>
<organism evidence="10">
    <name type="scientific">Pseudothermotoga hypogea</name>
    <dbReference type="NCBI Taxonomy" id="57487"/>
    <lineage>
        <taxon>Bacteria</taxon>
        <taxon>Thermotogati</taxon>
        <taxon>Thermotogota</taxon>
        <taxon>Thermotogae</taxon>
        <taxon>Thermotogales</taxon>
        <taxon>Thermotogaceae</taxon>
        <taxon>Pseudothermotoga</taxon>
    </lineage>
</organism>
<accession>A0A832I5D9</accession>
<dbReference type="InterPro" id="IPR013525">
    <property type="entry name" value="ABC2_TM"/>
</dbReference>
<comment type="similarity">
    <text evidence="2">Belongs to the ABC-2 integral membrane protein family.</text>
</comment>
<keyword evidence="3" id="KW-0813">Transport</keyword>
<evidence type="ECO:0000256" key="1">
    <source>
        <dbReference type="ARBA" id="ARBA00004651"/>
    </source>
</evidence>
<proteinExistence type="inferred from homology"/>
<protein>
    <submittedName>
        <fullName evidence="10">ABC transporter permease</fullName>
    </submittedName>
</protein>
<reference evidence="10" key="1">
    <citation type="journal article" date="2020" name="mSystems">
        <title>Genome- and Community-Level Interaction Insights into Carbon Utilization and Element Cycling Functions of Hydrothermarchaeota in Hydrothermal Sediment.</title>
        <authorList>
            <person name="Zhou Z."/>
            <person name="Liu Y."/>
            <person name="Xu W."/>
            <person name="Pan J."/>
            <person name="Luo Z.H."/>
            <person name="Li M."/>
        </authorList>
    </citation>
    <scope>NUCLEOTIDE SEQUENCE [LARGE SCALE GENOMIC DNA]</scope>
    <source>
        <strain evidence="10">SpSt-86</strain>
    </source>
</reference>
<evidence type="ECO:0000256" key="7">
    <source>
        <dbReference type="ARBA" id="ARBA00023136"/>
    </source>
</evidence>
<sequence length="418" mass="46076">MFWNLLKKELREVLTVSSVISIVAMALIYAMIGKSVGSIAEEVSKKQIVAVVNLDKGEFSKAIEDAVESYATVIYKGDNVDEAMEKLKKNNGSALLIIQEDFTQKISSNQQAKIKVISILKGLGIMDTIPSEAFNNFLNALKHQMVLTLLTKYGVENPSFVLDPIGREEATMYLNKVLEGMSPSQLLNYVSNRWLIVSIVVMMLIIMSGSTVISSLGLEKENKTLETLLTMPVARSHIILAKILAATIAGLVMAGIYMVGFSLYMRSFEVPLSSGIDFSMNVVDYVLVTLSMFSALLCGISIAMLLGLISKDFKSAQTLTFPLVALAVFSMLLTMFKDLSTMPTFLKIVVFAIPFTHAMTSVRNVLFDNYPLLIYGSLYNFVLTAVLLAINVKIFNSDSLITGVKFARRGLIRRFTSP</sequence>
<feature type="transmembrane region" description="Helical" evidence="8">
    <location>
        <begin position="372"/>
        <end position="390"/>
    </location>
</feature>
<feature type="domain" description="ABC transmembrane type-2" evidence="9">
    <location>
        <begin position="155"/>
        <end position="398"/>
    </location>
</feature>
<comment type="subcellular location">
    <subcellularLocation>
        <location evidence="1">Cell membrane</location>
        <topology evidence="1">Multi-pass membrane protein</topology>
    </subcellularLocation>
</comment>
<dbReference type="PANTHER" id="PTHR30294">
    <property type="entry name" value="MEMBRANE COMPONENT OF ABC TRANSPORTER YHHJ-RELATED"/>
    <property type="match status" value="1"/>
</dbReference>
<dbReference type="Pfam" id="PF12698">
    <property type="entry name" value="ABC2_membrane_3"/>
    <property type="match status" value="1"/>
</dbReference>
<evidence type="ECO:0000256" key="2">
    <source>
        <dbReference type="ARBA" id="ARBA00007783"/>
    </source>
</evidence>
<dbReference type="PROSITE" id="PS51012">
    <property type="entry name" value="ABC_TM2"/>
    <property type="match status" value="1"/>
</dbReference>
<comment type="caution">
    <text evidence="10">The sequence shown here is derived from an EMBL/GenBank/DDBJ whole genome shotgun (WGS) entry which is preliminary data.</text>
</comment>
<feature type="transmembrane region" description="Helical" evidence="8">
    <location>
        <begin position="194"/>
        <end position="218"/>
    </location>
</feature>
<feature type="transmembrane region" description="Helical" evidence="8">
    <location>
        <begin position="318"/>
        <end position="336"/>
    </location>
</feature>
<dbReference type="Gene3D" id="3.40.1710.10">
    <property type="entry name" value="abc type-2 transporter like domain"/>
    <property type="match status" value="1"/>
</dbReference>
<keyword evidence="6 8" id="KW-1133">Transmembrane helix</keyword>
<keyword evidence="5 8" id="KW-0812">Transmembrane</keyword>
<keyword evidence="7 8" id="KW-0472">Membrane</keyword>
<evidence type="ECO:0000259" key="9">
    <source>
        <dbReference type="PROSITE" id="PS51012"/>
    </source>
</evidence>